<organism evidence="2 3">
    <name type="scientific">Verminephrobacter eiseniae (strain EF01-2)</name>
    <dbReference type="NCBI Taxonomy" id="391735"/>
    <lineage>
        <taxon>Bacteria</taxon>
        <taxon>Pseudomonadati</taxon>
        <taxon>Pseudomonadota</taxon>
        <taxon>Betaproteobacteria</taxon>
        <taxon>Burkholderiales</taxon>
        <taxon>Comamonadaceae</taxon>
        <taxon>Verminephrobacter</taxon>
    </lineage>
</organism>
<evidence type="ECO:0000256" key="1">
    <source>
        <dbReference type="SAM" id="MobiDB-lite"/>
    </source>
</evidence>
<dbReference type="EMBL" id="CP000542">
    <property type="protein sequence ID" value="ABM57508.1"/>
    <property type="molecule type" value="Genomic_DNA"/>
</dbReference>
<evidence type="ECO:0000313" key="3">
    <source>
        <dbReference type="Proteomes" id="UP000000374"/>
    </source>
</evidence>
<feature type="compositionally biased region" description="Low complexity" evidence="1">
    <location>
        <begin position="1"/>
        <end position="15"/>
    </location>
</feature>
<dbReference type="AlphaFoldDB" id="A1WIQ1"/>
<dbReference type="KEGG" id="vei:Veis_1754"/>
<feature type="region of interest" description="Disordered" evidence="1">
    <location>
        <begin position="1"/>
        <end position="60"/>
    </location>
</feature>
<dbReference type="Proteomes" id="UP000000374">
    <property type="component" value="Chromosome"/>
</dbReference>
<sequence>MSAGPSGTAAAAPRPAQRERHGACAAHGHRHRADRSIPSDPAAAARAAATIRQPGASTRAHGSVAVMSIGFVVRAKPGSRPLLSALRLHERFGNGIRSTPSRASVASRIRCRRLRAAIGAQRKAHRAAHTELYWQAMQRRDALRWPAQTDR</sequence>
<dbReference type="STRING" id="391735.Veis_1754"/>
<evidence type="ECO:0000313" key="2">
    <source>
        <dbReference type="EMBL" id="ABM57508.1"/>
    </source>
</evidence>
<accession>A1WIQ1</accession>
<gene>
    <name evidence="2" type="ordered locus">Veis_1754</name>
</gene>
<reference evidence="3" key="1">
    <citation type="submission" date="2006-12" db="EMBL/GenBank/DDBJ databases">
        <title>Complete sequence of chromosome 1 of Verminephrobacter eiseniae EF01-2.</title>
        <authorList>
            <person name="Copeland A."/>
            <person name="Lucas S."/>
            <person name="Lapidus A."/>
            <person name="Barry K."/>
            <person name="Detter J.C."/>
            <person name="Glavina del Rio T."/>
            <person name="Dalin E."/>
            <person name="Tice H."/>
            <person name="Pitluck S."/>
            <person name="Chertkov O."/>
            <person name="Brettin T."/>
            <person name="Bruce D."/>
            <person name="Han C."/>
            <person name="Tapia R."/>
            <person name="Gilna P."/>
            <person name="Schmutz J."/>
            <person name="Larimer F."/>
            <person name="Land M."/>
            <person name="Hauser L."/>
            <person name="Kyrpides N."/>
            <person name="Kim E."/>
            <person name="Stahl D."/>
            <person name="Richardson P."/>
        </authorList>
    </citation>
    <scope>NUCLEOTIDE SEQUENCE [LARGE SCALE GENOMIC DNA]</scope>
    <source>
        <strain evidence="3">EF01-2</strain>
    </source>
</reference>
<dbReference type="HOGENOM" id="CLU_1730646_0_0_4"/>
<protein>
    <submittedName>
        <fullName evidence="2">Uncharacterized protein</fullName>
    </submittedName>
</protein>
<name>A1WIQ1_VEREI</name>
<feature type="compositionally biased region" description="Low complexity" evidence="1">
    <location>
        <begin position="36"/>
        <end position="49"/>
    </location>
</feature>
<keyword evidence="3" id="KW-1185">Reference proteome</keyword>
<proteinExistence type="predicted"/>